<keyword evidence="3" id="KW-1185">Reference proteome</keyword>
<reference evidence="3" key="1">
    <citation type="journal article" date="2019" name="Int. J. Syst. Evol. Microbiol.">
        <title>The Global Catalogue of Microorganisms (GCM) 10K type strain sequencing project: providing services to taxonomists for standard genome sequencing and annotation.</title>
        <authorList>
            <consortium name="The Broad Institute Genomics Platform"/>
            <consortium name="The Broad Institute Genome Sequencing Center for Infectious Disease"/>
            <person name="Wu L."/>
            <person name="Ma J."/>
        </authorList>
    </citation>
    <scope>NUCLEOTIDE SEQUENCE [LARGE SCALE GENOMIC DNA]</scope>
    <source>
        <strain evidence="3">JCM 3106</strain>
    </source>
</reference>
<proteinExistence type="predicted"/>
<evidence type="ECO:0000313" key="2">
    <source>
        <dbReference type="EMBL" id="GAA3029767.1"/>
    </source>
</evidence>
<dbReference type="SUPFAM" id="SSF50249">
    <property type="entry name" value="Nucleic acid-binding proteins"/>
    <property type="match status" value="1"/>
</dbReference>
<dbReference type="Pfam" id="PF18614">
    <property type="entry name" value="RNase_II_C_S1"/>
    <property type="match status" value="1"/>
</dbReference>
<name>A0ABP6L4I4_9ACTN</name>
<dbReference type="PANTHER" id="PTHR23355">
    <property type="entry name" value="RIBONUCLEASE"/>
    <property type="match status" value="1"/>
</dbReference>
<dbReference type="PANTHER" id="PTHR23355:SF42">
    <property type="entry name" value="RIBONUCLEASE II, CHLOROPLASTIC_MITOCHONDRIAL"/>
    <property type="match status" value="1"/>
</dbReference>
<dbReference type="EMBL" id="BAAAWD010000019">
    <property type="protein sequence ID" value="GAA3029767.1"/>
    <property type="molecule type" value="Genomic_DNA"/>
</dbReference>
<dbReference type="Proteomes" id="UP001499930">
    <property type="component" value="Unassembled WGS sequence"/>
</dbReference>
<gene>
    <name evidence="2" type="ORF">GCM10017559_65400</name>
</gene>
<evidence type="ECO:0000259" key="1">
    <source>
        <dbReference type="SMART" id="SM00955"/>
    </source>
</evidence>
<organism evidence="2 3">
    <name type="scientific">Streptosporangium longisporum</name>
    <dbReference type="NCBI Taxonomy" id="46187"/>
    <lineage>
        <taxon>Bacteria</taxon>
        <taxon>Bacillati</taxon>
        <taxon>Actinomycetota</taxon>
        <taxon>Actinomycetes</taxon>
        <taxon>Streptosporangiales</taxon>
        <taxon>Streptosporangiaceae</taxon>
        <taxon>Streptosporangium</taxon>
    </lineage>
</organism>
<protein>
    <submittedName>
        <fullName evidence="2">RNB domain-containing ribonuclease</fullName>
    </submittedName>
</protein>
<dbReference type="InterPro" id="IPR050180">
    <property type="entry name" value="RNR_Ribonuclease"/>
</dbReference>
<evidence type="ECO:0000313" key="3">
    <source>
        <dbReference type="Proteomes" id="UP001499930"/>
    </source>
</evidence>
<dbReference type="InterPro" id="IPR001900">
    <property type="entry name" value="RNase_II/R"/>
</dbReference>
<dbReference type="InterPro" id="IPR040596">
    <property type="entry name" value="RNase_II_C_S1"/>
</dbReference>
<feature type="domain" description="RNB" evidence="1">
    <location>
        <begin position="102"/>
        <end position="419"/>
    </location>
</feature>
<comment type="caution">
    <text evidence="2">The sequence shown here is derived from an EMBL/GenBank/DDBJ whole genome shotgun (WGS) entry which is preliminary data.</text>
</comment>
<sequence length="525" mass="55932">MTPVPGCGGFVLKDVPPADLFAPVPGCGGFGVPGGPGRGAGPPGAGRLLPVPHKSIRVPGESHPRLDDGFERIRREMKLPEEFPRAVVDEAEWVAEAPALPRLDRTDLPMITIDPPGAMDLDQALHLEERPGGYRVWYAIADVGAFVRPGGAIDAEARLRGETVYMPDGRVPLHPPVLSEGAASLLPGVDRPAALWCVDLDAEGRIVGADVTRALVRSRERLDYDYAQAAIDTGTADGTLRLLAEIGRLRLGLERARGGVTLPTPDQEVVPDGDGYRVELRAPLDAEAWNAQISLLTGMAAASMMLDAEIGLLRVLPPAPAERVAQVRRMAAALGVSWPEGAGYGDVVHALDPRVPEQAAFLQESTVLLRGAGYVAFNGEPPAQAEHAAVAAPYAHVTAPLRRLIDRYATEICLAVAAGEPVPQEVQQVMGELPEIMHATGRRAGSVERACVDLVEAFVLRDRVGQTFEAVVIDVAEDRPGGQVQVTDPPVVARCDGENLPLGESVRVRLTRADPATREVRFALL</sequence>
<dbReference type="InterPro" id="IPR012340">
    <property type="entry name" value="NA-bd_OB-fold"/>
</dbReference>
<accession>A0ABP6L4I4</accession>
<dbReference type="Pfam" id="PF00773">
    <property type="entry name" value="RNB"/>
    <property type="match status" value="1"/>
</dbReference>
<dbReference type="SMART" id="SM00955">
    <property type="entry name" value="RNB"/>
    <property type="match status" value="1"/>
</dbReference>